<organism evidence="4 5">
    <name type="scientific">Jimgerdemannia flammicorona</name>
    <dbReference type="NCBI Taxonomy" id="994334"/>
    <lineage>
        <taxon>Eukaryota</taxon>
        <taxon>Fungi</taxon>
        <taxon>Fungi incertae sedis</taxon>
        <taxon>Mucoromycota</taxon>
        <taxon>Mucoromycotina</taxon>
        <taxon>Endogonomycetes</taxon>
        <taxon>Endogonales</taxon>
        <taxon>Endogonaceae</taxon>
        <taxon>Jimgerdemannia</taxon>
    </lineage>
</organism>
<dbReference type="InterPro" id="IPR050177">
    <property type="entry name" value="Lipid_A_modif_metabolic_enz"/>
</dbReference>
<reference evidence="4 5" key="1">
    <citation type="journal article" date="2018" name="New Phytol.">
        <title>Phylogenomics of Endogonaceae and evolution of mycorrhizas within Mucoromycota.</title>
        <authorList>
            <person name="Chang Y."/>
            <person name="Desiro A."/>
            <person name="Na H."/>
            <person name="Sandor L."/>
            <person name="Lipzen A."/>
            <person name="Clum A."/>
            <person name="Barry K."/>
            <person name="Grigoriev I.V."/>
            <person name="Martin F.M."/>
            <person name="Stajich J.E."/>
            <person name="Smith M.E."/>
            <person name="Bonito G."/>
            <person name="Spatafora J.W."/>
        </authorList>
    </citation>
    <scope>NUCLEOTIDE SEQUENCE [LARGE SCALE GENOMIC DNA]</scope>
    <source>
        <strain evidence="4 5">GMNB39</strain>
    </source>
</reference>
<dbReference type="GO" id="GO:0016616">
    <property type="term" value="F:oxidoreductase activity, acting on the CH-OH group of donors, NAD or NADP as acceptor"/>
    <property type="evidence" value="ECO:0007669"/>
    <property type="project" value="InterPro"/>
</dbReference>
<sequence length="405" mass="44524">MTKSSAPMVELVGRVTSHRDGQWIATIKLQQPPPFDTILPTMPDHYLVIGGEGFLGRHVVEQIRARNDGSTIAVFDIIQRTNEKDVRYFKGDLREYDVVYAALDGITAVIHTASPPHVSGPNPPRDLYFGINVKGTGNVIKACQERGITKLVVTSSGSVISTGKAMVNVDESAPYPPVAIDVYTESKIEGEKLVLAANNQRGLLTCTIRPSGIFGPGDSQIIPGFLEVCERGQHIIQIGDNTGLMDFTYVGNVAYAHVLAVEQLTSPTSPAAGQAFNITNGTPIPFWDIAMRVWKEVGYHIPKSRKIVLPYALAVVIAYISETIYETKALFIDRSKLKEGLSRGRIKQVISSRYFNIDKAKSILGYEPRVGLEEGIVLSIQVCWSIDYEDHWLGIRGWRGGLVCI</sequence>
<gene>
    <name evidence="4" type="ORF">BC936DRAFT_148489</name>
</gene>
<accession>A0A433D2Y6</accession>
<dbReference type="GO" id="GO:0006694">
    <property type="term" value="P:steroid biosynthetic process"/>
    <property type="evidence" value="ECO:0007669"/>
    <property type="project" value="InterPro"/>
</dbReference>
<dbReference type="Proteomes" id="UP000268093">
    <property type="component" value="Unassembled WGS sequence"/>
</dbReference>
<dbReference type="Gene3D" id="3.40.50.720">
    <property type="entry name" value="NAD(P)-binding Rossmann-like Domain"/>
    <property type="match status" value="1"/>
</dbReference>
<keyword evidence="5" id="KW-1185">Reference proteome</keyword>
<evidence type="ECO:0000313" key="4">
    <source>
        <dbReference type="EMBL" id="RUP45198.1"/>
    </source>
</evidence>
<dbReference type="Pfam" id="PF01073">
    <property type="entry name" value="3Beta_HSD"/>
    <property type="match status" value="1"/>
</dbReference>
<keyword evidence="2" id="KW-0560">Oxidoreductase</keyword>
<dbReference type="EMBL" id="RBNI01007666">
    <property type="protein sequence ID" value="RUP45198.1"/>
    <property type="molecule type" value="Genomic_DNA"/>
</dbReference>
<dbReference type="AlphaFoldDB" id="A0A433D2Y6"/>
<proteinExistence type="inferred from homology"/>
<dbReference type="InterPro" id="IPR036291">
    <property type="entry name" value="NAD(P)-bd_dom_sf"/>
</dbReference>
<evidence type="ECO:0000256" key="2">
    <source>
        <dbReference type="ARBA" id="ARBA00023002"/>
    </source>
</evidence>
<dbReference type="PANTHER" id="PTHR43245:SF51">
    <property type="entry name" value="SHORT CHAIN DEHYDROGENASE_REDUCTASE FAMILY 42E, MEMBER 2"/>
    <property type="match status" value="1"/>
</dbReference>
<dbReference type="PANTHER" id="PTHR43245">
    <property type="entry name" value="BIFUNCTIONAL POLYMYXIN RESISTANCE PROTEIN ARNA"/>
    <property type="match status" value="1"/>
</dbReference>
<comment type="caution">
    <text evidence="4">The sequence shown here is derived from an EMBL/GenBank/DDBJ whole genome shotgun (WGS) entry which is preliminary data.</text>
</comment>
<dbReference type="InterPro" id="IPR002225">
    <property type="entry name" value="3Beta_OHSteriod_DH/Estase"/>
</dbReference>
<evidence type="ECO:0000256" key="1">
    <source>
        <dbReference type="ARBA" id="ARBA00009219"/>
    </source>
</evidence>
<feature type="domain" description="3-beta hydroxysteroid dehydrogenase/isomerase" evidence="3">
    <location>
        <begin position="47"/>
        <end position="304"/>
    </location>
</feature>
<evidence type="ECO:0000259" key="3">
    <source>
        <dbReference type="Pfam" id="PF01073"/>
    </source>
</evidence>
<protein>
    <recommendedName>
        <fullName evidence="3">3-beta hydroxysteroid dehydrogenase/isomerase domain-containing protein</fullName>
    </recommendedName>
</protein>
<evidence type="ECO:0000313" key="5">
    <source>
        <dbReference type="Proteomes" id="UP000268093"/>
    </source>
</evidence>
<dbReference type="OrthoDB" id="10058185at2759"/>
<dbReference type="SUPFAM" id="SSF51735">
    <property type="entry name" value="NAD(P)-binding Rossmann-fold domains"/>
    <property type="match status" value="1"/>
</dbReference>
<name>A0A433D2Y6_9FUNG</name>
<comment type="similarity">
    <text evidence="1">Belongs to the 3-beta-HSD family.</text>
</comment>